<evidence type="ECO:0000256" key="3">
    <source>
        <dbReference type="ARBA" id="ARBA00022989"/>
    </source>
</evidence>
<sequence length="502" mass="56126">MHKNASERIMGKRDSRFSPFLKQCFVTASVCCNIVGHGCILGFPAVLLPQLHQPNSLIPLSKSAESWIASIIGVTLLVGGFVTPPIMSRYGRKIAHIALTIPALVGWFVSICATTFEVLFIGRILQGLSFGMLSPLRSVLIGEYASPKNRGAFLTMVSLAQAFGIFFVHLVGSILSWQKTAVICVFFPFFSLIMTIYSPESPSWLASQGKYDKCRKVFRWLRGDEEEQELEQMICVQIQNTKAKTEKEIKKQNYIEESIATVRKREFYVPIIIMLHAFCMIHFSGGTTMASYSTKIIGLIMGPEANAHFWMIQLDTQRLILNTVAVYVINKVRRRTMLFSVGSLSVVAHLAIAAYVYLKTENLLPYDSQWIPVLLINIQIAAVALGMVPLPSVIAGEVIPLQYKSISGTVSNWSLAGFLFFALKTFSSLIESVGIQGTYVIYAAVIAYNLIIMWFLLPETKGKTLQRIEEELRGRPLIQEEVRSKKSLEDLTDIKVKESLES</sequence>
<comment type="subcellular location">
    <subcellularLocation>
        <location evidence="1">Membrane</location>
        <topology evidence="1">Multi-pass membrane protein</topology>
    </subcellularLocation>
</comment>
<dbReference type="PANTHER" id="PTHR48021:SF68">
    <property type="entry name" value="MAJOR FACILITATOR SUPERFAMILY (MFS) PROFILE DOMAIN-CONTAINING PROTEIN"/>
    <property type="match status" value="1"/>
</dbReference>
<dbReference type="GO" id="GO:0022857">
    <property type="term" value="F:transmembrane transporter activity"/>
    <property type="evidence" value="ECO:0007669"/>
    <property type="project" value="InterPro"/>
</dbReference>
<keyword evidence="7" id="KW-1185">Reference proteome</keyword>
<feature type="transmembrane region" description="Helical" evidence="5">
    <location>
        <begin position="439"/>
        <end position="457"/>
    </location>
</feature>
<dbReference type="InterPro" id="IPR005829">
    <property type="entry name" value="Sugar_transporter_CS"/>
</dbReference>
<dbReference type="KEGG" id="gmw:113519386"/>
<evidence type="ECO:0000256" key="5">
    <source>
        <dbReference type="SAM" id="Phobius"/>
    </source>
</evidence>
<feature type="transmembrane region" description="Helical" evidence="5">
    <location>
        <begin position="67"/>
        <end position="87"/>
    </location>
</feature>
<dbReference type="InterPro" id="IPR005828">
    <property type="entry name" value="MFS_sugar_transport-like"/>
</dbReference>
<evidence type="ECO:0000256" key="2">
    <source>
        <dbReference type="ARBA" id="ARBA00022692"/>
    </source>
</evidence>
<dbReference type="InterPro" id="IPR050549">
    <property type="entry name" value="MFS_Trehalose_Transporter"/>
</dbReference>
<evidence type="ECO:0000313" key="8">
    <source>
        <dbReference type="RefSeq" id="XP_026760248.2"/>
    </source>
</evidence>
<dbReference type="GeneID" id="113519386"/>
<feature type="transmembrane region" description="Helical" evidence="5">
    <location>
        <begin position="94"/>
        <end position="116"/>
    </location>
</feature>
<feature type="transmembrane region" description="Helical" evidence="5">
    <location>
        <begin position="267"/>
        <end position="287"/>
    </location>
</feature>
<dbReference type="AlphaFoldDB" id="A0A6J1WVZ7"/>
<keyword evidence="4 5" id="KW-0472">Membrane</keyword>
<feature type="domain" description="Major facilitator superfamily (MFS) profile" evidence="6">
    <location>
        <begin position="1"/>
        <end position="461"/>
    </location>
</feature>
<name>A0A6J1WVZ7_GALME</name>
<accession>A0A6J1WVZ7</accession>
<feature type="transmembrane region" description="Helical" evidence="5">
    <location>
        <begin position="406"/>
        <end position="427"/>
    </location>
</feature>
<dbReference type="Gene3D" id="1.20.1250.20">
    <property type="entry name" value="MFS general substrate transporter like domains"/>
    <property type="match status" value="1"/>
</dbReference>
<gene>
    <name evidence="8" type="primary">LOC113519386</name>
</gene>
<dbReference type="Pfam" id="PF00083">
    <property type="entry name" value="Sugar_tr"/>
    <property type="match status" value="1"/>
</dbReference>
<evidence type="ECO:0000259" key="6">
    <source>
        <dbReference type="PROSITE" id="PS50850"/>
    </source>
</evidence>
<evidence type="ECO:0000313" key="7">
    <source>
        <dbReference type="Proteomes" id="UP001652740"/>
    </source>
</evidence>
<dbReference type="PANTHER" id="PTHR48021">
    <property type="match status" value="1"/>
</dbReference>
<evidence type="ECO:0000256" key="1">
    <source>
        <dbReference type="ARBA" id="ARBA00004141"/>
    </source>
</evidence>
<dbReference type="Proteomes" id="UP001652740">
    <property type="component" value="Unplaced"/>
</dbReference>
<keyword evidence="2 5" id="KW-0812">Transmembrane</keyword>
<feature type="transmembrane region" description="Helical" evidence="5">
    <location>
        <begin position="152"/>
        <end position="171"/>
    </location>
</feature>
<feature type="transmembrane region" description="Helical" evidence="5">
    <location>
        <begin position="177"/>
        <end position="197"/>
    </location>
</feature>
<evidence type="ECO:0000256" key="4">
    <source>
        <dbReference type="ARBA" id="ARBA00023136"/>
    </source>
</evidence>
<dbReference type="InterPro" id="IPR020846">
    <property type="entry name" value="MFS_dom"/>
</dbReference>
<dbReference type="RefSeq" id="XP_026760248.2">
    <property type="nucleotide sequence ID" value="XM_026904447.3"/>
</dbReference>
<reference evidence="8" key="1">
    <citation type="submission" date="2025-08" db="UniProtKB">
        <authorList>
            <consortium name="RefSeq"/>
        </authorList>
    </citation>
    <scope>IDENTIFICATION</scope>
    <source>
        <tissue evidence="8">Whole larvae</tissue>
    </source>
</reference>
<proteinExistence type="predicted"/>
<feature type="transmembrane region" description="Helical" evidence="5">
    <location>
        <begin position="370"/>
        <end position="394"/>
    </location>
</feature>
<dbReference type="GO" id="GO:0005886">
    <property type="term" value="C:plasma membrane"/>
    <property type="evidence" value="ECO:0007669"/>
    <property type="project" value="UniProtKB-SubCell"/>
</dbReference>
<feature type="transmembrane region" description="Helical" evidence="5">
    <location>
        <begin position="336"/>
        <end position="358"/>
    </location>
</feature>
<keyword evidence="3 5" id="KW-1133">Transmembrane helix</keyword>
<dbReference type="PROSITE" id="PS50850">
    <property type="entry name" value="MFS"/>
    <property type="match status" value="1"/>
</dbReference>
<dbReference type="PROSITE" id="PS00217">
    <property type="entry name" value="SUGAR_TRANSPORT_2"/>
    <property type="match status" value="1"/>
</dbReference>
<feature type="transmembrane region" description="Helical" evidence="5">
    <location>
        <begin position="20"/>
        <end position="47"/>
    </location>
</feature>
<dbReference type="InterPro" id="IPR036259">
    <property type="entry name" value="MFS_trans_sf"/>
</dbReference>
<protein>
    <submittedName>
        <fullName evidence="8">Facilitated trehalose transporter Tret1-like isoform X1</fullName>
    </submittedName>
</protein>
<dbReference type="SUPFAM" id="SSF103473">
    <property type="entry name" value="MFS general substrate transporter"/>
    <property type="match status" value="1"/>
</dbReference>
<organism evidence="7 8">
    <name type="scientific">Galleria mellonella</name>
    <name type="common">Greater wax moth</name>
    <dbReference type="NCBI Taxonomy" id="7137"/>
    <lineage>
        <taxon>Eukaryota</taxon>
        <taxon>Metazoa</taxon>
        <taxon>Ecdysozoa</taxon>
        <taxon>Arthropoda</taxon>
        <taxon>Hexapoda</taxon>
        <taxon>Insecta</taxon>
        <taxon>Pterygota</taxon>
        <taxon>Neoptera</taxon>
        <taxon>Endopterygota</taxon>
        <taxon>Lepidoptera</taxon>
        <taxon>Glossata</taxon>
        <taxon>Ditrysia</taxon>
        <taxon>Pyraloidea</taxon>
        <taxon>Pyralidae</taxon>
        <taxon>Galleriinae</taxon>
        <taxon>Galleria</taxon>
    </lineage>
</organism>